<dbReference type="PROSITE" id="PS50011">
    <property type="entry name" value="PROTEIN_KINASE_DOM"/>
    <property type="match status" value="1"/>
</dbReference>
<organism evidence="2 3">
    <name type="scientific">Blautia fusiformis</name>
    <dbReference type="NCBI Taxonomy" id="2881264"/>
    <lineage>
        <taxon>Bacteria</taxon>
        <taxon>Bacillati</taxon>
        <taxon>Bacillota</taxon>
        <taxon>Clostridia</taxon>
        <taxon>Lachnospirales</taxon>
        <taxon>Lachnospiraceae</taxon>
        <taxon>Blautia</taxon>
    </lineage>
</organism>
<dbReference type="PANTHER" id="PTHR24347">
    <property type="entry name" value="SERINE/THREONINE-PROTEIN KINASE"/>
    <property type="match status" value="1"/>
</dbReference>
<dbReference type="Gene3D" id="1.10.510.10">
    <property type="entry name" value="Transferase(Phosphotransferase) domain 1"/>
    <property type="match status" value="1"/>
</dbReference>
<keyword evidence="3" id="KW-1185">Reference proteome</keyword>
<keyword evidence="2" id="KW-0418">Kinase</keyword>
<evidence type="ECO:0000313" key="3">
    <source>
        <dbReference type="Proteomes" id="UP001198612"/>
    </source>
</evidence>
<sequence>MSELDLFIDEICHEYGCNLHSSEIIGKGYTSSIYKISDDLCIKITEKKTCPAFLTSIKNCENLCIPIKTFVSPTSRYVGYVQRYVNSVSLQDYIVKEKRFGENEIAHIIFDVLKGLAVLHEHGYVHRDFYPGNIMIYSHRDTYAAVIIDFDETQKIKNDTRACFRYSGYHAPEIVLYDDFYDEKSEIFAVGVMMWELLFGNCPFGGYSFFGRVIATSWDDYERNSNSYHRNVADALLNLKIYVKNTDGLSNECSDLLLKLLAENKNERISAPLAMQHAFFSRD</sequence>
<dbReference type="SMART" id="SM00220">
    <property type="entry name" value="S_TKc"/>
    <property type="match status" value="1"/>
</dbReference>
<reference evidence="2 3" key="1">
    <citation type="submission" date="2021-10" db="EMBL/GenBank/DDBJ databases">
        <title>Anaerobic single-cell dispensing facilitates the cultivation of human gut bacteria.</title>
        <authorList>
            <person name="Afrizal A."/>
        </authorList>
    </citation>
    <scope>NUCLEOTIDE SEQUENCE [LARGE SCALE GENOMIC DNA]</scope>
    <source>
        <strain evidence="2 3">CLA-AA-H217</strain>
    </source>
</reference>
<protein>
    <submittedName>
        <fullName evidence="2">Protein kinase</fullName>
    </submittedName>
</protein>
<dbReference type="SUPFAM" id="SSF56112">
    <property type="entry name" value="Protein kinase-like (PK-like)"/>
    <property type="match status" value="1"/>
</dbReference>
<feature type="domain" description="Protein kinase" evidence="1">
    <location>
        <begin position="1"/>
        <end position="280"/>
    </location>
</feature>
<accession>A0AAW4VZ71</accession>
<proteinExistence type="predicted"/>
<evidence type="ECO:0000313" key="2">
    <source>
        <dbReference type="EMBL" id="MCC2226391.1"/>
    </source>
</evidence>
<dbReference type="RefSeq" id="WP_059085232.1">
    <property type="nucleotide sequence ID" value="NZ_JAJEQQ010000001.1"/>
</dbReference>
<dbReference type="InterPro" id="IPR000719">
    <property type="entry name" value="Prot_kinase_dom"/>
</dbReference>
<dbReference type="InterPro" id="IPR011009">
    <property type="entry name" value="Kinase-like_dom_sf"/>
</dbReference>
<dbReference type="EMBL" id="JAJEQQ010000001">
    <property type="protein sequence ID" value="MCC2226391.1"/>
    <property type="molecule type" value="Genomic_DNA"/>
</dbReference>
<keyword evidence="2" id="KW-0808">Transferase</keyword>
<dbReference type="Proteomes" id="UP001198612">
    <property type="component" value="Unassembled WGS sequence"/>
</dbReference>
<dbReference type="GO" id="GO:0005524">
    <property type="term" value="F:ATP binding"/>
    <property type="evidence" value="ECO:0007669"/>
    <property type="project" value="InterPro"/>
</dbReference>
<dbReference type="AlphaFoldDB" id="A0AAW4VZ71"/>
<dbReference type="GO" id="GO:0004672">
    <property type="term" value="F:protein kinase activity"/>
    <property type="evidence" value="ECO:0007669"/>
    <property type="project" value="InterPro"/>
</dbReference>
<gene>
    <name evidence="2" type="ORF">LKD40_00945</name>
</gene>
<evidence type="ECO:0000259" key="1">
    <source>
        <dbReference type="PROSITE" id="PS50011"/>
    </source>
</evidence>
<dbReference type="Pfam" id="PF00069">
    <property type="entry name" value="Pkinase"/>
    <property type="match status" value="1"/>
</dbReference>
<comment type="caution">
    <text evidence="2">The sequence shown here is derived from an EMBL/GenBank/DDBJ whole genome shotgun (WGS) entry which is preliminary data.</text>
</comment>
<name>A0AAW4VZ71_9FIRM</name>